<sequence>MFNYRSTLLSVILGAVQCVTVTFGQESQSAKLKDFRLNFLQRTELTEDVQQVKLKDYRPVSIYKTPQSKIPKAKYPAIDLHTHDNPRTDADVDRWVQLMDEVGIDKSVILSYSTGAAFDAMVRKYARYPNRFEVWCGFDYTGMDQPDWSQRAVAELVRCYQSGARGVGELGDKGLGELYSKPTPGRGMHINDPRMKPLLMKCGELGMPISIHVAEDAWMYLPSDSTNDGLMNAAKWRVDMTKEGILNHDQLITTLEEAVRDNPRTTFIACHLANCNADLSQLARLLDAYPNLYADISARFAEFAPIPRFAKAFMEKYSDRLVYGTDMGFSREMYLTTFRILESADEHFYEHNRFGYHWPLYGLSLSSRTLKKIYQTNARKILRR</sequence>
<proteinExistence type="predicted"/>
<reference evidence="3 4" key="1">
    <citation type="submission" date="2022-06" db="EMBL/GenBank/DDBJ databases">
        <title>Runella sp. S5 genome sequencing.</title>
        <authorList>
            <person name="Park S."/>
        </authorList>
    </citation>
    <scope>NUCLEOTIDE SEQUENCE [LARGE SCALE GENOMIC DNA]</scope>
    <source>
        <strain evidence="3 4">S5</strain>
    </source>
</reference>
<dbReference type="InterPro" id="IPR032466">
    <property type="entry name" value="Metal_Hydrolase"/>
</dbReference>
<protein>
    <submittedName>
        <fullName evidence="3">Amidohydrolase family protein</fullName>
    </submittedName>
</protein>
<evidence type="ECO:0000313" key="4">
    <source>
        <dbReference type="Proteomes" id="UP001204772"/>
    </source>
</evidence>
<dbReference type="InterPro" id="IPR032465">
    <property type="entry name" value="ACMSD"/>
</dbReference>
<dbReference type="InterPro" id="IPR006680">
    <property type="entry name" value="Amidohydro-rel"/>
</dbReference>
<dbReference type="Proteomes" id="UP001204772">
    <property type="component" value="Unassembled WGS sequence"/>
</dbReference>
<keyword evidence="4" id="KW-1185">Reference proteome</keyword>
<feature type="domain" description="Amidohydrolase-related" evidence="2">
    <location>
        <begin position="86"/>
        <end position="383"/>
    </location>
</feature>
<dbReference type="EMBL" id="JAMZEL010000006">
    <property type="protein sequence ID" value="MCP1383963.1"/>
    <property type="molecule type" value="Genomic_DNA"/>
</dbReference>
<name>A0ABT1FQB9_9BACT</name>
<keyword evidence="1" id="KW-0456">Lyase</keyword>
<dbReference type="SUPFAM" id="SSF51556">
    <property type="entry name" value="Metallo-dependent hydrolases"/>
    <property type="match status" value="1"/>
</dbReference>
<dbReference type="PANTHER" id="PTHR21240">
    <property type="entry name" value="2-AMINO-3-CARBOXYLMUCONATE-6-SEMIALDEHYDE DECARBOXYLASE"/>
    <property type="match status" value="1"/>
</dbReference>
<dbReference type="PANTHER" id="PTHR21240:SF28">
    <property type="entry name" value="ISO-OROTATE DECARBOXYLASE (EUROFUNG)"/>
    <property type="match status" value="1"/>
</dbReference>
<comment type="caution">
    <text evidence="3">The sequence shown here is derived from an EMBL/GenBank/DDBJ whole genome shotgun (WGS) entry which is preliminary data.</text>
</comment>
<evidence type="ECO:0000313" key="3">
    <source>
        <dbReference type="EMBL" id="MCP1383963.1"/>
    </source>
</evidence>
<organism evidence="3 4">
    <name type="scientific">Runella salmonicolor</name>
    <dbReference type="NCBI Taxonomy" id="2950278"/>
    <lineage>
        <taxon>Bacteria</taxon>
        <taxon>Pseudomonadati</taxon>
        <taxon>Bacteroidota</taxon>
        <taxon>Cytophagia</taxon>
        <taxon>Cytophagales</taxon>
        <taxon>Spirosomataceae</taxon>
        <taxon>Runella</taxon>
    </lineage>
</organism>
<accession>A0ABT1FQB9</accession>
<dbReference type="RefSeq" id="WP_253529171.1">
    <property type="nucleotide sequence ID" value="NZ_JAMZEL010000006.1"/>
</dbReference>
<gene>
    <name evidence="3" type="ORF">NCI00_16065</name>
</gene>
<dbReference type="Gene3D" id="3.20.20.140">
    <property type="entry name" value="Metal-dependent hydrolases"/>
    <property type="match status" value="1"/>
</dbReference>
<evidence type="ECO:0000256" key="1">
    <source>
        <dbReference type="ARBA" id="ARBA00023239"/>
    </source>
</evidence>
<evidence type="ECO:0000259" key="2">
    <source>
        <dbReference type="Pfam" id="PF04909"/>
    </source>
</evidence>
<dbReference type="Pfam" id="PF04909">
    <property type="entry name" value="Amidohydro_2"/>
    <property type="match status" value="1"/>
</dbReference>